<dbReference type="EMBL" id="SEWF01000005">
    <property type="protein sequence ID" value="RYU96803.1"/>
    <property type="molecule type" value="Genomic_DNA"/>
</dbReference>
<dbReference type="InterPro" id="IPR036291">
    <property type="entry name" value="NAD(P)-bd_dom_sf"/>
</dbReference>
<dbReference type="PANTHER" id="PTHR43677:SF1">
    <property type="entry name" value="ACRYLYL-COA REDUCTASE ACUI-RELATED"/>
    <property type="match status" value="1"/>
</dbReference>
<dbReference type="PANTHER" id="PTHR43677">
    <property type="entry name" value="SHORT-CHAIN DEHYDROGENASE/REDUCTASE"/>
    <property type="match status" value="1"/>
</dbReference>
<gene>
    <name evidence="2" type="ORF">EWM59_04560</name>
</gene>
<accession>A0A4Q5M4G3</accession>
<dbReference type="OrthoDB" id="9805663at2"/>
<sequence>MPTFQAFYVTENADKTFSNQIIERSTDDLPAGEVLIRVKYSSLNYKDALSSIGNRGVTRNFPHTPGIDAAGIIEESSSDEFSVGEQVVVTGFDLGMNTAGGFGQYIRVPARWVVKLPRGLRLKESMIFGTAGLTAALCIDKLLQNELTSDKGKVIVTGATGGVGTMTVMILAKLGFHVVGVTGKPEGEVFLLNLGAKEVISREAVNDQSGKPMLKGIYAGCVDTVGGNMLATILKSMQYNGVVSICGLVQSPELPTSVFPFILRGVSMFGIDSSECDLEWRKKMWKNLAKKWKPKGIQNIIKIVTLKGLSKEIKKILKGGQVGRVVVRL</sequence>
<dbReference type="SUPFAM" id="SSF51735">
    <property type="entry name" value="NAD(P)-binding Rossmann-fold domains"/>
    <property type="match status" value="1"/>
</dbReference>
<dbReference type="Gene3D" id="3.90.180.10">
    <property type="entry name" value="Medium-chain alcohol dehydrogenases, catalytic domain"/>
    <property type="match status" value="1"/>
</dbReference>
<evidence type="ECO:0000313" key="2">
    <source>
        <dbReference type="EMBL" id="RYU96803.1"/>
    </source>
</evidence>
<organism evidence="2 3">
    <name type="scientific">Emticicia agri</name>
    <dbReference type="NCBI Taxonomy" id="2492393"/>
    <lineage>
        <taxon>Bacteria</taxon>
        <taxon>Pseudomonadati</taxon>
        <taxon>Bacteroidota</taxon>
        <taxon>Cytophagia</taxon>
        <taxon>Cytophagales</taxon>
        <taxon>Leadbetterellaceae</taxon>
        <taxon>Emticicia</taxon>
    </lineage>
</organism>
<dbReference type="Proteomes" id="UP000293162">
    <property type="component" value="Unassembled WGS sequence"/>
</dbReference>
<dbReference type="CDD" id="cd05280">
    <property type="entry name" value="MDR_yhdh_yhfp"/>
    <property type="match status" value="1"/>
</dbReference>
<dbReference type="Pfam" id="PF08240">
    <property type="entry name" value="ADH_N"/>
    <property type="match status" value="1"/>
</dbReference>
<evidence type="ECO:0000259" key="1">
    <source>
        <dbReference type="SMART" id="SM00829"/>
    </source>
</evidence>
<dbReference type="Pfam" id="PF00107">
    <property type="entry name" value="ADH_zinc_N"/>
    <property type="match status" value="1"/>
</dbReference>
<dbReference type="InterPro" id="IPR013149">
    <property type="entry name" value="ADH-like_C"/>
</dbReference>
<dbReference type="InterPro" id="IPR014188">
    <property type="entry name" value="Acrylyl-CoA_reductase_AcuI"/>
</dbReference>
<dbReference type="GO" id="GO:0043958">
    <property type="term" value="F:acryloyl-CoA reductase (NADH) activity"/>
    <property type="evidence" value="ECO:0007669"/>
    <property type="project" value="UniProtKB-EC"/>
</dbReference>
<dbReference type="SMART" id="SM00829">
    <property type="entry name" value="PKS_ER"/>
    <property type="match status" value="1"/>
</dbReference>
<proteinExistence type="predicted"/>
<dbReference type="AlphaFoldDB" id="A0A4Q5M4G3"/>
<dbReference type="EC" id="1.3.1.95" evidence="2"/>
<dbReference type="Gene3D" id="3.40.50.720">
    <property type="entry name" value="NAD(P)-binding Rossmann-like Domain"/>
    <property type="match status" value="1"/>
</dbReference>
<comment type="caution">
    <text evidence="2">The sequence shown here is derived from an EMBL/GenBank/DDBJ whole genome shotgun (WGS) entry which is preliminary data.</text>
</comment>
<dbReference type="InterPro" id="IPR011032">
    <property type="entry name" value="GroES-like_sf"/>
</dbReference>
<dbReference type="InterPro" id="IPR013154">
    <property type="entry name" value="ADH-like_N"/>
</dbReference>
<keyword evidence="2" id="KW-0560">Oxidoreductase</keyword>
<dbReference type="GO" id="GO:0043957">
    <property type="term" value="F:acryloyl-CoA reductase (NADPH) activity"/>
    <property type="evidence" value="ECO:0007669"/>
    <property type="project" value="TreeGrafter"/>
</dbReference>
<keyword evidence="3" id="KW-1185">Reference proteome</keyword>
<protein>
    <submittedName>
        <fullName evidence="2">Acryloyl-CoA reductase</fullName>
        <ecNumber evidence="2">1.3.1.95</ecNumber>
    </submittedName>
</protein>
<dbReference type="NCBIfam" id="TIGR02823">
    <property type="entry name" value="oxido_YhdH"/>
    <property type="match status" value="1"/>
</dbReference>
<dbReference type="InterPro" id="IPR020843">
    <property type="entry name" value="ER"/>
</dbReference>
<dbReference type="InterPro" id="IPR051397">
    <property type="entry name" value="Zn-ADH-like_protein"/>
</dbReference>
<name>A0A4Q5M4G3_9BACT</name>
<dbReference type="SUPFAM" id="SSF50129">
    <property type="entry name" value="GroES-like"/>
    <property type="match status" value="1"/>
</dbReference>
<reference evidence="2 3" key="1">
    <citation type="submission" date="2019-02" db="EMBL/GenBank/DDBJ databases">
        <title>Bacterial novel species Emticicia sp. 17J42-9 isolated from soil.</title>
        <authorList>
            <person name="Jung H.-Y."/>
        </authorList>
    </citation>
    <scope>NUCLEOTIDE SEQUENCE [LARGE SCALE GENOMIC DNA]</scope>
    <source>
        <strain evidence="2 3">17J42-9</strain>
    </source>
</reference>
<feature type="domain" description="Enoyl reductase (ER)" evidence="1">
    <location>
        <begin position="15"/>
        <end position="327"/>
    </location>
</feature>
<evidence type="ECO:0000313" key="3">
    <source>
        <dbReference type="Proteomes" id="UP000293162"/>
    </source>
</evidence>
<dbReference type="RefSeq" id="WP_130019760.1">
    <property type="nucleotide sequence ID" value="NZ_SEWF01000005.1"/>
</dbReference>